<accession>A0A6J6YTF0</accession>
<proteinExistence type="predicted"/>
<dbReference type="Gene3D" id="3.40.47.10">
    <property type="match status" value="1"/>
</dbReference>
<dbReference type="InterPro" id="IPR016039">
    <property type="entry name" value="Thiolase-like"/>
</dbReference>
<dbReference type="InterPro" id="IPR055140">
    <property type="entry name" value="Thiolase_C_2"/>
</dbReference>
<dbReference type="SUPFAM" id="SSF53901">
    <property type="entry name" value="Thiolase-like"/>
    <property type="match status" value="1"/>
</dbReference>
<dbReference type="PANTHER" id="PTHR42870:SF1">
    <property type="entry name" value="NON-SPECIFIC LIPID-TRANSFER PROTEIN-LIKE 2"/>
    <property type="match status" value="1"/>
</dbReference>
<evidence type="ECO:0000313" key="2">
    <source>
        <dbReference type="EMBL" id="CAB4812750.1"/>
    </source>
</evidence>
<evidence type="ECO:0000313" key="3">
    <source>
        <dbReference type="EMBL" id="CAB4994107.1"/>
    </source>
</evidence>
<dbReference type="GO" id="GO:0016746">
    <property type="term" value="F:acyltransferase activity"/>
    <property type="evidence" value="ECO:0007669"/>
    <property type="project" value="InterPro"/>
</dbReference>
<feature type="domain" description="Thiolase C-terminal" evidence="1">
    <location>
        <begin position="26"/>
        <end position="123"/>
    </location>
</feature>
<dbReference type="EMBL" id="CAFABA010000002">
    <property type="protein sequence ID" value="CAB4812750.1"/>
    <property type="molecule type" value="Genomic_DNA"/>
</dbReference>
<name>A0A6J6YTF0_9ZZZZ</name>
<dbReference type="PANTHER" id="PTHR42870">
    <property type="entry name" value="ACETYL-COA C-ACETYLTRANSFERASE"/>
    <property type="match status" value="1"/>
</dbReference>
<reference evidence="2" key="1">
    <citation type="submission" date="2020-05" db="EMBL/GenBank/DDBJ databases">
        <authorList>
            <person name="Chiriac C."/>
            <person name="Salcher M."/>
            <person name="Ghai R."/>
            <person name="Kavagutti S V."/>
        </authorList>
    </citation>
    <scope>NUCLEOTIDE SEQUENCE</scope>
</reference>
<dbReference type="EMBL" id="CAFBOS010000062">
    <property type="protein sequence ID" value="CAB4994107.1"/>
    <property type="molecule type" value="Genomic_DNA"/>
</dbReference>
<organism evidence="2">
    <name type="scientific">freshwater metagenome</name>
    <dbReference type="NCBI Taxonomy" id="449393"/>
    <lineage>
        <taxon>unclassified sequences</taxon>
        <taxon>metagenomes</taxon>
        <taxon>ecological metagenomes</taxon>
    </lineage>
</organism>
<protein>
    <submittedName>
        <fullName evidence="2">Unannotated protein</fullName>
    </submittedName>
</protein>
<gene>
    <name evidence="2" type="ORF">UFOPK3139_00115</name>
    <name evidence="3" type="ORF">UFOPK3967_01206</name>
</gene>
<sequence length="136" mass="13741">MGDAMLWPDLSRNYTSLIAEDLWGGSGVTAADIDIAEIYDCFTTSALLGIEGLGLAPRGGGGDLIRSGATRPGGSKPINTNGGLLSEGYLHGMNTVAEAVLQLQGRCGERTVAGAETCVVTSGALTDGSGLVLARG</sequence>
<evidence type="ECO:0000259" key="1">
    <source>
        <dbReference type="Pfam" id="PF22691"/>
    </source>
</evidence>
<dbReference type="Pfam" id="PF22691">
    <property type="entry name" value="Thiolase_C_1"/>
    <property type="match status" value="1"/>
</dbReference>
<dbReference type="AlphaFoldDB" id="A0A6J6YTF0"/>